<sequence length="969" mass="111981">MTKSWFSALVKGLTKTDNNLTPSLNPNDYQYEVKLAPKDIGVKFSANIAELSVDFLQAYPEYLQKTEEVPGILNTKTLVARFYNSSRIVNVFNYINGSFVEIIDNYAAKNKRVKAYFKDPLNKKPLPKFRDVIKTRIGYLVGIVENAGKLEFIKFSDLLSEQALNNLDFFVAFSVSLPYFDDLSANLIFGLDESFVDNNLIDLLIWNETTQRIWYFQIKAEQIEKNPIKVNSLINFKENQNIDELKVTNVSSLIITTAEKKNTNNKKSNFIIGNILVGVDYGFGYDVFKPNKDLKITINYNKHAIPRPRDYVHLRNWEHIFSAIKGGYHNGSAAALTDWNETIVFKANLSEWQSKIKQKLSESISYSWDLERSFVSSEIMLRIPLKYNGPTNLTPAALIEYAKQKDPAFKEYYDHNIKWSTPTNVIRDYFNIDFITGGAGEFTAYLARWVWGEENLYWPITHSFTQKFSDQESWNYLLNNPNPEVFISLRIIDQENINFRIFTGNLFEIFRTNIQLRGYRAITSGLFSYRDKDIALINSNLTISSALKYDQSVRKGSEVLNISFIKTDDDEVNFRLEQSVENIQKTGIGSIGKLNEILMPIREDNGNWSLYSFTQEVNGDTNYKNKVQKLADMSPHATINPRVIPLRREIYDIPWVFVVDDNFIGAYNGNKPVVIDSGQIGASFNTLPINEFMVFREQNAVRFLVDVNSKKRMINLRYDGKEFNESNWPYIFKPNSTRQTLKNNFKPSLIYEKHGEFCVPIHSVKVNNNTVSFIGNIDKNTLNSPSGIDTKHTIQFLDNNGNVIDEISDFLQYKHKNDNLQMSLYKTFNWVAFKNKTKNAQWSNNIANLFLDPTIIEQMLITHLRYEVYKSDYILRNQEPQYVGTSIQTHTQKILDQELVIENNEAKLVIDFAVENDPHNETIIRKFQIGDEKTNRFELLDTVPEIITPKSEKGGYVYYELTIGLLKLI</sequence>
<dbReference type="RefSeq" id="WP_004421613.1">
    <property type="nucleotide sequence ID" value="NZ_AORH01000034.1"/>
</dbReference>
<keyword evidence="2" id="KW-1185">Reference proteome</keyword>
<dbReference type="STRING" id="1188235.MBVG_6900"/>
<dbReference type="EMBL" id="AORH01000034">
    <property type="protein sequence ID" value="ENY69011.1"/>
    <property type="molecule type" value="Genomic_DNA"/>
</dbReference>
<evidence type="ECO:0000313" key="1">
    <source>
        <dbReference type="EMBL" id="ENY69011.1"/>
    </source>
</evidence>
<reference evidence="1 2" key="1">
    <citation type="journal article" date="2013" name="Genome Announc.">
        <title>Draft Genome Sequences of Mycoplasma alkalescens, Mycoplasma arginini, and Mycoplasma bovigenitalium, Three Species with Equivocal Pathogenic Status for Cattle.</title>
        <authorList>
            <person name="Manso-Silvan L."/>
            <person name="Tardy F."/>
            <person name="Baranowski E."/>
            <person name="Barre A."/>
            <person name="Blanchard A."/>
            <person name="Breton M."/>
            <person name="Couture C."/>
            <person name="Citti C."/>
            <person name="Dordet-Frisoni E."/>
            <person name="Dupuy V."/>
            <person name="Gaurivaud P."/>
            <person name="Jacob D."/>
            <person name="Lemaitre C."/>
            <person name="Nikolski M."/>
            <person name="Nouvel L.X."/>
            <person name="Poumarat F."/>
            <person name="Thebault P."/>
            <person name="Theil S."/>
            <person name="Thiaucourt F."/>
            <person name="Sirand-Pugnet P."/>
        </authorList>
    </citation>
    <scope>NUCLEOTIDE SEQUENCE [LARGE SCALE GENOMIC DNA]</scope>
    <source>
        <strain evidence="1 2">51080</strain>
    </source>
</reference>
<dbReference type="PATRIC" id="fig|1188235.3.peg.688"/>
<comment type="caution">
    <text evidence="1">The sequence shown here is derived from an EMBL/GenBank/DDBJ whole genome shotgun (WGS) entry which is preliminary data.</text>
</comment>
<dbReference type="Proteomes" id="UP000013220">
    <property type="component" value="Unassembled WGS sequence"/>
</dbReference>
<evidence type="ECO:0000313" key="2">
    <source>
        <dbReference type="Proteomes" id="UP000013220"/>
    </source>
</evidence>
<protein>
    <submittedName>
        <fullName evidence="1">Uncharacterized protein</fullName>
    </submittedName>
</protein>
<organism evidence="1 2">
    <name type="scientific">Mycoplasmopsis bovigenitalium 51080</name>
    <dbReference type="NCBI Taxonomy" id="1188235"/>
    <lineage>
        <taxon>Bacteria</taxon>
        <taxon>Bacillati</taxon>
        <taxon>Mycoplasmatota</taxon>
        <taxon>Mycoplasmoidales</taxon>
        <taxon>Metamycoplasmataceae</taxon>
        <taxon>Mycoplasmopsis</taxon>
    </lineage>
</organism>
<name>N9VC59_9BACT</name>
<proteinExistence type="predicted"/>
<gene>
    <name evidence="1" type="ORF">MBVG_6900</name>
</gene>
<dbReference type="eggNOG" id="ENOG5031Z6V">
    <property type="taxonomic scope" value="Bacteria"/>
</dbReference>
<dbReference type="AlphaFoldDB" id="N9VC59"/>
<dbReference type="OrthoDB" id="401424at2"/>
<accession>N9VC59</accession>